<accession>A0A2Z4FMU3</accession>
<dbReference type="InterPro" id="IPR002104">
    <property type="entry name" value="Integrase_catalytic"/>
</dbReference>
<keyword evidence="4 9" id="KW-0159">Chromosome partition</keyword>
<evidence type="ECO:0000313" key="10">
    <source>
        <dbReference type="EMBL" id="AWV90307.1"/>
    </source>
</evidence>
<dbReference type="RefSeq" id="WP_111335668.1">
    <property type="nucleotide sequence ID" value="NZ_CP030032.1"/>
</dbReference>
<organism evidence="10 11">
    <name type="scientific">Bradymonas sediminis</name>
    <dbReference type="NCBI Taxonomy" id="1548548"/>
    <lineage>
        <taxon>Bacteria</taxon>
        <taxon>Deltaproteobacteria</taxon>
        <taxon>Bradymonadales</taxon>
        <taxon>Bradymonadaceae</taxon>
        <taxon>Bradymonas</taxon>
    </lineage>
</organism>
<dbReference type="GO" id="GO:0009037">
    <property type="term" value="F:tyrosine-based site-specific recombinase activity"/>
    <property type="evidence" value="ECO:0007669"/>
    <property type="project" value="UniProtKB-UniRule"/>
</dbReference>
<keyword evidence="7 9" id="KW-0233">DNA recombination</keyword>
<feature type="active site" evidence="9">
    <location>
        <position position="247"/>
    </location>
</feature>
<evidence type="ECO:0000256" key="2">
    <source>
        <dbReference type="ARBA" id="ARBA00022490"/>
    </source>
</evidence>
<comment type="similarity">
    <text evidence="9">Belongs to the 'phage' integrase family. XerC subfamily.</text>
</comment>
<dbReference type="PROSITE" id="PS51898">
    <property type="entry name" value="TYR_RECOMBINASE"/>
    <property type="match status" value="1"/>
</dbReference>
<dbReference type="PANTHER" id="PTHR30349">
    <property type="entry name" value="PHAGE INTEGRASE-RELATED"/>
    <property type="match status" value="1"/>
</dbReference>
<dbReference type="CDD" id="cd00798">
    <property type="entry name" value="INT_XerDC_C"/>
    <property type="match status" value="1"/>
</dbReference>
<dbReference type="AlphaFoldDB" id="A0A2Z4FMU3"/>
<feature type="active site" description="O-(3'-phospho-DNA)-tyrosine intermediate" evidence="9">
    <location>
        <position position="279"/>
    </location>
</feature>
<evidence type="ECO:0000313" key="11">
    <source>
        <dbReference type="Proteomes" id="UP000249799"/>
    </source>
</evidence>
<dbReference type="GO" id="GO:0051301">
    <property type="term" value="P:cell division"/>
    <property type="evidence" value="ECO:0007669"/>
    <property type="project" value="UniProtKB-KW"/>
</dbReference>
<feature type="active site" evidence="9">
    <location>
        <position position="173"/>
    </location>
</feature>
<comment type="function">
    <text evidence="9">Site-specific tyrosine recombinase, which acts by catalyzing the cutting and rejoining of the recombining DNA molecules. The XerC-XerD complex is essential to convert dimers of the bacterial chromosome into monomers to permit their segregation at cell division. It also contributes to the segregational stability of plasmids.</text>
</comment>
<dbReference type="InterPro" id="IPR011010">
    <property type="entry name" value="DNA_brk_join_enz"/>
</dbReference>
<dbReference type="HAMAP" id="MF_01808">
    <property type="entry name" value="Recomb_XerC_XerD"/>
    <property type="match status" value="1"/>
</dbReference>
<dbReference type="KEGG" id="bsed:DN745_13595"/>
<evidence type="ECO:0000256" key="6">
    <source>
        <dbReference type="ARBA" id="ARBA00023125"/>
    </source>
</evidence>
<feature type="active site" evidence="9">
    <location>
        <position position="244"/>
    </location>
</feature>
<dbReference type="Proteomes" id="UP000249799">
    <property type="component" value="Chromosome"/>
</dbReference>
<protein>
    <recommendedName>
        <fullName evidence="9">Tyrosine recombinase XerC</fullName>
    </recommendedName>
</protein>
<dbReference type="GO" id="GO:0006313">
    <property type="term" value="P:DNA transposition"/>
    <property type="evidence" value="ECO:0007669"/>
    <property type="project" value="UniProtKB-UniRule"/>
</dbReference>
<keyword evidence="2 9" id="KW-0963">Cytoplasm</keyword>
<keyword evidence="6 9" id="KW-0238">DNA-binding</keyword>
<feature type="active site" evidence="9">
    <location>
        <position position="270"/>
    </location>
</feature>
<dbReference type="NCBIfam" id="NF001399">
    <property type="entry name" value="PRK00283.1"/>
    <property type="match status" value="1"/>
</dbReference>
<evidence type="ECO:0000256" key="1">
    <source>
        <dbReference type="ARBA" id="ARBA00004496"/>
    </source>
</evidence>
<evidence type="ECO:0000256" key="3">
    <source>
        <dbReference type="ARBA" id="ARBA00022618"/>
    </source>
</evidence>
<dbReference type="Pfam" id="PF02899">
    <property type="entry name" value="Phage_int_SAM_1"/>
    <property type="match status" value="1"/>
</dbReference>
<keyword evidence="5 9" id="KW-0229">DNA integration</keyword>
<dbReference type="GO" id="GO:0007059">
    <property type="term" value="P:chromosome segregation"/>
    <property type="evidence" value="ECO:0007669"/>
    <property type="project" value="UniProtKB-UniRule"/>
</dbReference>
<keyword evidence="3 9" id="KW-0132">Cell division</keyword>
<dbReference type="PANTHER" id="PTHR30349:SF41">
    <property type="entry name" value="INTEGRASE_RECOMBINASE PROTEIN MJ0367-RELATED"/>
    <property type="match status" value="1"/>
</dbReference>
<dbReference type="InterPro" id="IPR010998">
    <property type="entry name" value="Integrase_recombinase_N"/>
</dbReference>
<gene>
    <name evidence="9" type="primary">xerC</name>
    <name evidence="10" type="ORF">DN745_13595</name>
</gene>
<evidence type="ECO:0000256" key="4">
    <source>
        <dbReference type="ARBA" id="ARBA00022829"/>
    </source>
</evidence>
<dbReference type="InterPro" id="IPR050090">
    <property type="entry name" value="Tyrosine_recombinase_XerCD"/>
</dbReference>
<reference evidence="10 11" key="1">
    <citation type="submission" date="2018-06" db="EMBL/GenBank/DDBJ databases">
        <title>Lujinxingia sediminis gen. nov. sp. nov., a new facultative anaerobic member of the class Deltaproteobacteria, and proposal of Lujinxingaceae fam. nov.</title>
        <authorList>
            <person name="Guo L.-Y."/>
            <person name="Li C.-M."/>
            <person name="Wang S."/>
            <person name="Du Z.-J."/>
        </authorList>
    </citation>
    <scope>NUCLEOTIDE SEQUENCE [LARGE SCALE GENOMIC DNA]</scope>
    <source>
        <strain evidence="10 11">FA350</strain>
    </source>
</reference>
<dbReference type="Gene3D" id="1.10.443.10">
    <property type="entry name" value="Intergrase catalytic core"/>
    <property type="match status" value="1"/>
</dbReference>
<dbReference type="EMBL" id="CP030032">
    <property type="protein sequence ID" value="AWV90307.1"/>
    <property type="molecule type" value="Genomic_DNA"/>
</dbReference>
<dbReference type="GO" id="GO:0005737">
    <property type="term" value="C:cytoplasm"/>
    <property type="evidence" value="ECO:0007669"/>
    <property type="project" value="UniProtKB-SubCell"/>
</dbReference>
<evidence type="ECO:0000256" key="8">
    <source>
        <dbReference type="ARBA" id="ARBA00023306"/>
    </source>
</evidence>
<evidence type="ECO:0000256" key="9">
    <source>
        <dbReference type="HAMAP-Rule" id="MF_01808"/>
    </source>
</evidence>
<comment type="subcellular location">
    <subcellularLocation>
        <location evidence="1 9">Cytoplasm</location>
    </subcellularLocation>
</comment>
<dbReference type="InterPro" id="IPR004107">
    <property type="entry name" value="Integrase_SAM-like_N"/>
</dbReference>
<dbReference type="SUPFAM" id="SSF56349">
    <property type="entry name" value="DNA breaking-rejoining enzymes"/>
    <property type="match status" value="1"/>
</dbReference>
<dbReference type="OrthoDB" id="9801717at2"/>
<dbReference type="GO" id="GO:0003677">
    <property type="term" value="F:DNA binding"/>
    <property type="evidence" value="ECO:0007669"/>
    <property type="project" value="UniProtKB-UniRule"/>
</dbReference>
<evidence type="ECO:0000256" key="7">
    <source>
        <dbReference type="ARBA" id="ARBA00023172"/>
    </source>
</evidence>
<name>A0A2Z4FMU3_9DELT</name>
<dbReference type="PROSITE" id="PS51900">
    <property type="entry name" value="CB"/>
    <property type="match status" value="1"/>
</dbReference>
<feature type="active site" evidence="9">
    <location>
        <position position="149"/>
    </location>
</feature>
<evidence type="ECO:0000256" key="5">
    <source>
        <dbReference type="ARBA" id="ARBA00022908"/>
    </source>
</evidence>
<dbReference type="InterPro" id="IPR023009">
    <property type="entry name" value="Tyrosine_recombinase_XerC/XerD"/>
</dbReference>
<dbReference type="InterPro" id="IPR013762">
    <property type="entry name" value="Integrase-like_cat_sf"/>
</dbReference>
<keyword evidence="11" id="KW-1185">Reference proteome</keyword>
<proteinExistence type="inferred from homology"/>
<dbReference type="Gene3D" id="1.10.150.130">
    <property type="match status" value="1"/>
</dbReference>
<keyword evidence="8 9" id="KW-0131">Cell cycle</keyword>
<dbReference type="Pfam" id="PF00589">
    <property type="entry name" value="Phage_integrase"/>
    <property type="match status" value="1"/>
</dbReference>
<comment type="subunit">
    <text evidence="9">Forms a cyclic heterotetrameric complex composed of two molecules of XerC and two molecules of XerD.</text>
</comment>
<sequence length="306" mass="34366">MLAERIDEFLSYLQAERGASPETLRAYSSDLAQFAQYLEEAHGAEDPDIKALELRHLRGFVAGRFEENEASSIARKISALRSFWSFLAKKDYTHENLASLLTGPKVSTPLRNYLNVDEIFHLLDSHAPDNALGVRDMAAWELGYGCGLRASELVGLDIKDIDFEQKWVRTIGKGDKEREIPLGRKAARALKTYLSRRMELVSGETPPGALFLNYRGGRLSSRSLRRLFKDYLVRAGLDTSITPHGLRHSYATHLLDSGADLRAIQELLGHANLATTQRYTHVSVDRLMEVYDQAHPLAKRAGAEEQ</sequence>
<dbReference type="InterPro" id="IPR044068">
    <property type="entry name" value="CB"/>
</dbReference>